<dbReference type="GO" id="GO:0003824">
    <property type="term" value="F:catalytic activity"/>
    <property type="evidence" value="ECO:0007669"/>
    <property type="project" value="InterPro"/>
</dbReference>
<evidence type="ECO:0000259" key="2">
    <source>
        <dbReference type="PROSITE" id="PS50263"/>
    </source>
</evidence>
<dbReference type="Proteomes" id="UP000076584">
    <property type="component" value="Unassembled WGS sequence"/>
</dbReference>
<dbReference type="PROSITE" id="PS50263">
    <property type="entry name" value="CN_HYDROLASE"/>
    <property type="match status" value="1"/>
</dbReference>
<comment type="similarity">
    <text evidence="1">Belongs to the carbon-nitrogen hydrolase superfamily. Nitrilase family.</text>
</comment>
<name>A0A161WAC8_COLIC</name>
<accession>A0A161WAC8</accession>
<dbReference type="Pfam" id="PF00795">
    <property type="entry name" value="CN_hydrolase"/>
    <property type="match status" value="1"/>
</dbReference>
<dbReference type="PANTHER" id="PTHR46044">
    <property type="entry name" value="NITRILASE"/>
    <property type="match status" value="1"/>
</dbReference>
<dbReference type="Gene3D" id="3.60.110.10">
    <property type="entry name" value="Carbon-nitrogen hydrolase"/>
    <property type="match status" value="1"/>
</dbReference>
<reference evidence="3 4" key="1">
    <citation type="submission" date="2015-06" db="EMBL/GenBank/DDBJ databases">
        <title>Survival trade-offs in plant roots during colonization by closely related pathogenic and mutualistic fungi.</title>
        <authorList>
            <person name="Hacquard S."/>
            <person name="Kracher B."/>
            <person name="Hiruma K."/>
            <person name="Weinman A."/>
            <person name="Muench P."/>
            <person name="Garrido Oter R."/>
            <person name="Ver Loren van Themaat E."/>
            <person name="Dallerey J.-F."/>
            <person name="Damm U."/>
            <person name="Henrissat B."/>
            <person name="Lespinet O."/>
            <person name="Thon M."/>
            <person name="Kemen E."/>
            <person name="McHardy A.C."/>
            <person name="Schulze-Lefert P."/>
            <person name="O'Connell R.J."/>
        </authorList>
    </citation>
    <scope>NUCLEOTIDE SEQUENCE [LARGE SCALE GENOMIC DNA]</scope>
    <source>
        <strain evidence="3 4">MAFF 238704</strain>
    </source>
</reference>
<dbReference type="PANTHER" id="PTHR46044:SF2">
    <property type="entry name" value="CN HYDROLASE DOMAIN-CONTAINING PROTEIN"/>
    <property type="match status" value="1"/>
</dbReference>
<dbReference type="STRING" id="1573173.A0A161WAC8"/>
<dbReference type="InterPro" id="IPR044149">
    <property type="entry name" value="Nitrilases_CHs"/>
</dbReference>
<comment type="caution">
    <text evidence="3">The sequence shown here is derived from an EMBL/GenBank/DDBJ whole genome shotgun (WGS) entry which is preliminary data.</text>
</comment>
<proteinExistence type="inferred from homology"/>
<keyword evidence="4" id="KW-1185">Reference proteome</keyword>
<protein>
    <submittedName>
        <fullName evidence="3">Aliphatic nitrilase</fullName>
    </submittedName>
</protein>
<evidence type="ECO:0000313" key="3">
    <source>
        <dbReference type="EMBL" id="KZL84245.1"/>
    </source>
</evidence>
<feature type="domain" description="CN hydrolase" evidence="2">
    <location>
        <begin position="1"/>
        <end position="266"/>
    </location>
</feature>
<dbReference type="EMBL" id="LFIW01000911">
    <property type="protein sequence ID" value="KZL84245.1"/>
    <property type="molecule type" value="Genomic_DNA"/>
</dbReference>
<evidence type="ECO:0000313" key="4">
    <source>
        <dbReference type="Proteomes" id="UP000076584"/>
    </source>
</evidence>
<organism evidence="3 4">
    <name type="scientific">Colletotrichum incanum</name>
    <name type="common">Soybean anthracnose fungus</name>
    <dbReference type="NCBI Taxonomy" id="1573173"/>
    <lineage>
        <taxon>Eukaryota</taxon>
        <taxon>Fungi</taxon>
        <taxon>Dikarya</taxon>
        <taxon>Ascomycota</taxon>
        <taxon>Pezizomycotina</taxon>
        <taxon>Sordariomycetes</taxon>
        <taxon>Hypocreomycetidae</taxon>
        <taxon>Glomerellales</taxon>
        <taxon>Glomerellaceae</taxon>
        <taxon>Colletotrichum</taxon>
        <taxon>Colletotrichum spaethianum species complex</taxon>
    </lineage>
</organism>
<sequence>MPNPIRIAACHVSSVLLSARGTIPAFPIWSAVRPPTEHHDLFKRMALDSVYVDGEEVSAIIFTAKKLNMMVSLGICEKLWYSSATLFNSNVIIGSDGDILVHHRKLMPTFFEKLTSSLGDGYGLRVAETRFGKISNLICGENTNLLARYALVSQGEQIHISTGSSVANSANYDNLAPSRARAAAHCFEAKCLESSAQGSLARMPMRQCQTALLRRALKNSQRGATLFLNPSGRLLPGFTIDSATSERKPAGYLQSVEGILYADLDVGDCIEGKWYHNIVGDYQRLDVFDLKIDRRRRSSATFTGDILTVGPAGTSTSEE</sequence>
<dbReference type="InterPro" id="IPR003010">
    <property type="entry name" value="C-N_Hydrolase"/>
</dbReference>
<dbReference type="AlphaFoldDB" id="A0A161WAC8"/>
<dbReference type="InterPro" id="IPR036526">
    <property type="entry name" value="C-N_Hydrolase_sf"/>
</dbReference>
<evidence type="ECO:0000256" key="1">
    <source>
        <dbReference type="ARBA" id="ARBA00008129"/>
    </source>
</evidence>
<dbReference type="SUPFAM" id="SSF56317">
    <property type="entry name" value="Carbon-nitrogen hydrolase"/>
    <property type="match status" value="1"/>
</dbReference>
<gene>
    <name evidence="3" type="ORF">CI238_09907</name>
</gene>